<keyword evidence="9" id="KW-1185">Reference proteome</keyword>
<feature type="domain" description="NusB/RsmB/TIM44" evidence="7">
    <location>
        <begin position="196"/>
        <end position="293"/>
    </location>
</feature>
<dbReference type="PANTHER" id="PTHR11078:SF3">
    <property type="entry name" value="ANTITERMINATION NUSB DOMAIN-CONTAINING PROTEIN"/>
    <property type="match status" value="1"/>
</dbReference>
<evidence type="ECO:0000256" key="5">
    <source>
        <dbReference type="ARBA" id="ARBA00023163"/>
    </source>
</evidence>
<keyword evidence="2 6" id="KW-0889">Transcription antitermination</keyword>
<dbReference type="Proteomes" id="UP001152599">
    <property type="component" value="Unassembled WGS sequence"/>
</dbReference>
<keyword evidence="5 6" id="KW-0804">Transcription</keyword>
<dbReference type="GO" id="GO:0031564">
    <property type="term" value="P:transcription antitermination"/>
    <property type="evidence" value="ECO:0007669"/>
    <property type="project" value="UniProtKB-KW"/>
</dbReference>
<evidence type="ECO:0000256" key="6">
    <source>
        <dbReference type="HAMAP-Rule" id="MF_00073"/>
    </source>
</evidence>
<dbReference type="InterPro" id="IPR035926">
    <property type="entry name" value="NusB-like_sf"/>
</dbReference>
<dbReference type="PANTHER" id="PTHR11078">
    <property type="entry name" value="N UTILIZATION SUBSTANCE PROTEIN B-RELATED"/>
    <property type="match status" value="1"/>
</dbReference>
<dbReference type="HAMAP" id="MF_00073">
    <property type="entry name" value="NusB"/>
    <property type="match status" value="1"/>
</dbReference>
<evidence type="ECO:0000313" key="8">
    <source>
        <dbReference type="EMBL" id="MDG4944881.1"/>
    </source>
</evidence>
<comment type="caution">
    <text evidence="8">The sequence shown here is derived from an EMBL/GenBank/DDBJ whole genome shotgun (WGS) entry which is preliminary data.</text>
</comment>
<name>A0A9X4RTR3_9FLAO</name>
<evidence type="ECO:0000256" key="2">
    <source>
        <dbReference type="ARBA" id="ARBA00022814"/>
    </source>
</evidence>
<organism evidence="8 9">
    <name type="scientific">Profundicola chukchiensis</name>
    <dbReference type="NCBI Taxonomy" id="2961959"/>
    <lineage>
        <taxon>Bacteria</taxon>
        <taxon>Pseudomonadati</taxon>
        <taxon>Bacteroidota</taxon>
        <taxon>Flavobacteriia</taxon>
        <taxon>Flavobacteriales</taxon>
        <taxon>Weeksellaceae</taxon>
        <taxon>Profundicola</taxon>
    </lineage>
</organism>
<dbReference type="InterPro" id="IPR006027">
    <property type="entry name" value="NusB_RsmB_TIM44"/>
</dbReference>
<dbReference type="AlphaFoldDB" id="A0A9X4RTR3"/>
<evidence type="ECO:0000259" key="7">
    <source>
        <dbReference type="Pfam" id="PF01029"/>
    </source>
</evidence>
<dbReference type="GO" id="GO:0006353">
    <property type="term" value="P:DNA-templated transcription termination"/>
    <property type="evidence" value="ECO:0007669"/>
    <property type="project" value="UniProtKB-UniRule"/>
</dbReference>
<evidence type="ECO:0000313" key="9">
    <source>
        <dbReference type="Proteomes" id="UP001152599"/>
    </source>
</evidence>
<dbReference type="EMBL" id="JANCMU010000001">
    <property type="protein sequence ID" value="MDG4944881.1"/>
    <property type="molecule type" value="Genomic_DNA"/>
</dbReference>
<accession>A0A9X4RTR3</accession>
<dbReference type="InterPro" id="IPR011605">
    <property type="entry name" value="NusB_fam"/>
</dbReference>
<proteinExistence type="inferred from homology"/>
<evidence type="ECO:0000256" key="4">
    <source>
        <dbReference type="ARBA" id="ARBA00023015"/>
    </source>
</evidence>
<keyword evidence="4 6" id="KW-0805">Transcription regulation</keyword>
<sequence length="310" mass="36339">MLGRRQLRAKAMQALYAYYRGNEDMRWVEKNMVNGINDIQKLYYALLTLTLAVRDEAQKKIDIGLSKNFPTEEEKNPNRKFAENQIFTILEENETLQDFTSKNQQLNWAVEDIYPHKIFKEFIEDPKYLAYMDSETSSFEGDKEILLYLFANYIAPNEDVLNFVGDLNLSWSDDLHIANTMVMNTIKSFKPKEHKLFALLLDPEHLEFTKELIRVSVRYEDELNLIIEEKAQNWDFERIALIDRLIIQMALAEFLYFPSIPPKVTLNEYVEMAKNYSTPKSKTFVNGILDKSLKDLKEAGKIRKSARGMM</sequence>
<dbReference type="Pfam" id="PF01029">
    <property type="entry name" value="NusB"/>
    <property type="match status" value="1"/>
</dbReference>
<reference evidence="8" key="1">
    <citation type="submission" date="2022-07" db="EMBL/GenBank/DDBJ databases">
        <title>Description and genome-wide analysis of Profundicola chukchiensis gen. nov., sp. nov., marine bacteria isolated from bottom sediments of the Chukchi Sea.</title>
        <authorList>
            <person name="Romanenko L."/>
            <person name="Otstavnykh N."/>
            <person name="Kurilenko V."/>
            <person name="Eremeev V."/>
            <person name="Velansky P."/>
            <person name="Mikhailov V."/>
            <person name="Isaeva M."/>
        </authorList>
    </citation>
    <scope>NUCLEOTIDE SEQUENCE</scope>
    <source>
        <strain evidence="8">KMM 9713</strain>
    </source>
</reference>
<dbReference type="Gene3D" id="1.10.940.10">
    <property type="entry name" value="NusB-like"/>
    <property type="match status" value="1"/>
</dbReference>
<evidence type="ECO:0000256" key="1">
    <source>
        <dbReference type="ARBA" id="ARBA00005952"/>
    </source>
</evidence>
<dbReference type="SUPFAM" id="SSF48013">
    <property type="entry name" value="NusB-like"/>
    <property type="match status" value="1"/>
</dbReference>
<comment type="function">
    <text evidence="6">Involved in transcription antitermination. Required for transcription of ribosomal RNA (rRNA) genes. Binds specifically to the boxA antiterminator sequence of the ribosomal RNA (rrn) operons.</text>
</comment>
<protein>
    <recommendedName>
        <fullName evidence="6">Transcription antitermination protein NusB</fullName>
    </recommendedName>
    <alternativeName>
        <fullName evidence="6">Antitermination factor NusB</fullName>
    </alternativeName>
</protein>
<comment type="similarity">
    <text evidence="1 6">Belongs to the NusB family.</text>
</comment>
<dbReference type="GO" id="GO:0003723">
    <property type="term" value="F:RNA binding"/>
    <property type="evidence" value="ECO:0007669"/>
    <property type="project" value="UniProtKB-UniRule"/>
</dbReference>
<dbReference type="RefSeq" id="WP_304416352.1">
    <property type="nucleotide sequence ID" value="NZ_JANAIE010000002.1"/>
</dbReference>
<dbReference type="GO" id="GO:0005829">
    <property type="term" value="C:cytosol"/>
    <property type="evidence" value="ECO:0007669"/>
    <property type="project" value="TreeGrafter"/>
</dbReference>
<dbReference type="NCBIfam" id="TIGR01951">
    <property type="entry name" value="nusB"/>
    <property type="match status" value="1"/>
</dbReference>
<evidence type="ECO:0000256" key="3">
    <source>
        <dbReference type="ARBA" id="ARBA00022884"/>
    </source>
</evidence>
<keyword evidence="3 6" id="KW-0694">RNA-binding</keyword>
<gene>
    <name evidence="6 8" type="primary">nusB</name>
    <name evidence="8" type="ORF">NMK71_00490</name>
</gene>